<dbReference type="Gene3D" id="3.20.20.140">
    <property type="entry name" value="Metal-dependent hydrolases"/>
    <property type="match status" value="1"/>
</dbReference>
<dbReference type="RefSeq" id="XP_033396106.1">
    <property type="nucleotide sequence ID" value="XM_033544273.1"/>
</dbReference>
<evidence type="ECO:0000256" key="5">
    <source>
        <dbReference type="ARBA" id="ARBA00023239"/>
    </source>
</evidence>
<dbReference type="GO" id="GO:0005829">
    <property type="term" value="C:cytosol"/>
    <property type="evidence" value="ECO:0007669"/>
    <property type="project" value="TreeGrafter"/>
</dbReference>
<dbReference type="AlphaFoldDB" id="A0A6A6BAK8"/>
<feature type="domain" description="Amidohydrolase-related" evidence="9">
    <location>
        <begin position="11"/>
        <end position="353"/>
    </location>
</feature>
<dbReference type="Proteomes" id="UP000799438">
    <property type="component" value="Unassembled WGS sequence"/>
</dbReference>
<keyword evidence="11" id="KW-1185">Reference proteome</keyword>
<name>A0A6A6BAK8_9PEZI</name>
<dbReference type="InterPro" id="IPR006680">
    <property type="entry name" value="Amidohydro-rel"/>
</dbReference>
<reference evidence="10" key="1">
    <citation type="journal article" date="2020" name="Stud. Mycol.">
        <title>101 Dothideomycetes genomes: a test case for predicting lifestyles and emergence of pathogens.</title>
        <authorList>
            <person name="Haridas S."/>
            <person name="Albert R."/>
            <person name="Binder M."/>
            <person name="Bloem J."/>
            <person name="Labutti K."/>
            <person name="Salamov A."/>
            <person name="Andreopoulos B."/>
            <person name="Baker S."/>
            <person name="Barry K."/>
            <person name="Bills G."/>
            <person name="Bluhm B."/>
            <person name="Cannon C."/>
            <person name="Castanera R."/>
            <person name="Culley D."/>
            <person name="Daum C."/>
            <person name="Ezra D."/>
            <person name="Gonzalez J."/>
            <person name="Henrissat B."/>
            <person name="Kuo A."/>
            <person name="Liang C."/>
            <person name="Lipzen A."/>
            <person name="Lutzoni F."/>
            <person name="Magnuson J."/>
            <person name="Mondo S."/>
            <person name="Nolan M."/>
            <person name="Ohm R."/>
            <person name="Pangilinan J."/>
            <person name="Park H.-J."/>
            <person name="Ramirez L."/>
            <person name="Alfaro M."/>
            <person name="Sun H."/>
            <person name="Tritt A."/>
            <person name="Yoshinaga Y."/>
            <person name="Zwiers L.-H."/>
            <person name="Turgeon B."/>
            <person name="Goodwin S."/>
            <person name="Spatafora J."/>
            <person name="Crous P."/>
            <person name="Grigoriev I."/>
        </authorList>
    </citation>
    <scope>NUCLEOTIDE SEQUENCE</scope>
    <source>
        <strain evidence="10">CBS 121167</strain>
    </source>
</reference>
<evidence type="ECO:0000256" key="3">
    <source>
        <dbReference type="ARBA" id="ARBA00022793"/>
    </source>
</evidence>
<evidence type="ECO:0000256" key="1">
    <source>
        <dbReference type="ARBA" id="ARBA00005871"/>
    </source>
</evidence>
<evidence type="ECO:0000256" key="8">
    <source>
        <dbReference type="RuleBase" id="RU366045"/>
    </source>
</evidence>
<dbReference type="InterPro" id="IPR032465">
    <property type="entry name" value="ACMSD"/>
</dbReference>
<evidence type="ECO:0000259" key="9">
    <source>
        <dbReference type="Pfam" id="PF04909"/>
    </source>
</evidence>
<evidence type="ECO:0000256" key="2">
    <source>
        <dbReference type="ARBA" id="ARBA00022723"/>
    </source>
</evidence>
<keyword evidence="3 8" id="KW-0210">Decarboxylase</keyword>
<evidence type="ECO:0000256" key="6">
    <source>
        <dbReference type="ARBA" id="ARBA00036832"/>
    </source>
</evidence>
<dbReference type="Pfam" id="PF04909">
    <property type="entry name" value="Amidohydro_2"/>
    <property type="match status" value="1"/>
</dbReference>
<sequence>MSSFSSSYDRIDVHSHFLPPFYRDELAQNGHSNPDGMPAIPEWDLPTHLALMARLHITKSILSISSPGTYLTASTPPAAAADLTRRTNAYAALLKQQEPARLGFWASLPLPAVPETLAEIDSALADGADGFVLLSSAHGQYAGDGALDAVFARLDARGATLFIHPTTPCGEDGGSAAPLASRGYPNPMFEFMFETGRAVAQLFLSGAVARFPRLQFVIPHAGGAVPGILNRVVGFAGVVPGPGKGLEVQDVREAMRTRFWFDLAGIVWSDEGQGKGKGEGGVGIEGDVPNNQLQGLLSGCGVGPDRLLYGSDYPFTPEASVVRLAEVMEVGLEAMFSKKEVGRILSGNAEAFLKEIGEARKEVLGDGVADGV</sequence>
<keyword evidence="4" id="KW-0862">Zinc</keyword>
<evidence type="ECO:0000256" key="7">
    <source>
        <dbReference type="ARBA" id="ARBA00038889"/>
    </source>
</evidence>
<dbReference type="InterPro" id="IPR032466">
    <property type="entry name" value="Metal_Hydrolase"/>
</dbReference>
<dbReference type="PANTHER" id="PTHR21240">
    <property type="entry name" value="2-AMINO-3-CARBOXYLMUCONATE-6-SEMIALDEHYDE DECARBOXYLASE"/>
    <property type="match status" value="1"/>
</dbReference>
<evidence type="ECO:0000256" key="4">
    <source>
        <dbReference type="ARBA" id="ARBA00022833"/>
    </source>
</evidence>
<dbReference type="GeneID" id="54301769"/>
<protein>
    <recommendedName>
        <fullName evidence="7">6-methylsalicylate decarboxylase</fullName>
        <ecNumber evidence="7">4.1.1.52</ecNumber>
    </recommendedName>
</protein>
<comment type="similarity">
    <text evidence="1">Belongs to the metallo-dependent hydrolases superfamily. ACMSD family.</text>
</comment>
<dbReference type="GO" id="GO:0046872">
    <property type="term" value="F:metal ion binding"/>
    <property type="evidence" value="ECO:0007669"/>
    <property type="project" value="UniProtKB-KW"/>
</dbReference>
<dbReference type="EMBL" id="ML995490">
    <property type="protein sequence ID" value="KAF2140393.1"/>
    <property type="molecule type" value="Genomic_DNA"/>
</dbReference>
<keyword evidence="5 8" id="KW-0456">Lyase</keyword>
<proteinExistence type="inferred from homology"/>
<keyword evidence="2" id="KW-0479">Metal-binding</keyword>
<dbReference type="SUPFAM" id="SSF51556">
    <property type="entry name" value="Metallo-dependent hydrolases"/>
    <property type="match status" value="1"/>
</dbReference>
<comment type="catalytic activity">
    <reaction evidence="6">
        <text>6-methylsalicylate + H(+) = 3-methylphenol + CO2</text>
        <dbReference type="Rhea" id="RHEA:23112"/>
        <dbReference type="ChEBI" id="CHEBI:15378"/>
        <dbReference type="ChEBI" id="CHEBI:16526"/>
        <dbReference type="ChEBI" id="CHEBI:17231"/>
        <dbReference type="ChEBI" id="CHEBI:36658"/>
        <dbReference type="EC" id="4.1.1.52"/>
    </reaction>
    <physiologicalReaction direction="left-to-right" evidence="6">
        <dbReference type="Rhea" id="RHEA:23113"/>
    </physiologicalReaction>
</comment>
<evidence type="ECO:0000313" key="10">
    <source>
        <dbReference type="EMBL" id="KAF2140393.1"/>
    </source>
</evidence>
<dbReference type="GO" id="GO:0016787">
    <property type="term" value="F:hydrolase activity"/>
    <property type="evidence" value="ECO:0007669"/>
    <property type="project" value="InterPro"/>
</dbReference>
<evidence type="ECO:0000313" key="11">
    <source>
        <dbReference type="Proteomes" id="UP000799438"/>
    </source>
</evidence>
<dbReference type="PANTHER" id="PTHR21240:SF29">
    <property type="entry name" value="AMIDOHYDROLASE-RELATED DOMAIN-CONTAINING PROTEIN"/>
    <property type="match status" value="1"/>
</dbReference>
<dbReference type="OrthoDB" id="2832284at2759"/>
<dbReference type="EC" id="4.1.1.52" evidence="7"/>
<gene>
    <name evidence="10" type="ORF">K452DRAFT_319883</name>
</gene>
<dbReference type="GO" id="GO:0047596">
    <property type="term" value="F:6-methylsalicylate decarboxylase activity"/>
    <property type="evidence" value="ECO:0007669"/>
    <property type="project" value="UniProtKB-EC"/>
</dbReference>
<organism evidence="10 11">
    <name type="scientific">Aplosporella prunicola CBS 121167</name>
    <dbReference type="NCBI Taxonomy" id="1176127"/>
    <lineage>
        <taxon>Eukaryota</taxon>
        <taxon>Fungi</taxon>
        <taxon>Dikarya</taxon>
        <taxon>Ascomycota</taxon>
        <taxon>Pezizomycotina</taxon>
        <taxon>Dothideomycetes</taxon>
        <taxon>Dothideomycetes incertae sedis</taxon>
        <taxon>Botryosphaeriales</taxon>
        <taxon>Aplosporellaceae</taxon>
        <taxon>Aplosporella</taxon>
    </lineage>
</organism>
<dbReference type="GO" id="GO:0019748">
    <property type="term" value="P:secondary metabolic process"/>
    <property type="evidence" value="ECO:0007669"/>
    <property type="project" value="TreeGrafter"/>
</dbReference>
<accession>A0A6A6BAK8</accession>